<dbReference type="PANTHER" id="PTHR36973:SF4">
    <property type="entry name" value="NODULATION PROTEIN"/>
    <property type="match status" value="1"/>
</dbReference>
<dbReference type="Pfam" id="PF05050">
    <property type="entry name" value="Methyltransf_21"/>
    <property type="match status" value="1"/>
</dbReference>
<protein>
    <submittedName>
        <fullName evidence="2">Methyltransferase FkbM</fullName>
    </submittedName>
</protein>
<dbReference type="InterPro" id="IPR006342">
    <property type="entry name" value="FkbM_mtfrase"/>
</dbReference>
<keyword evidence="2" id="KW-0808">Transferase</keyword>
<name>Q2JDG8_FRACC</name>
<dbReference type="GO" id="GO:0008171">
    <property type="term" value="F:O-methyltransferase activity"/>
    <property type="evidence" value="ECO:0007669"/>
    <property type="project" value="TreeGrafter"/>
</dbReference>
<dbReference type="Gene3D" id="3.40.50.150">
    <property type="entry name" value="Vaccinia Virus protein VP39"/>
    <property type="match status" value="1"/>
</dbReference>
<dbReference type="HOGENOM" id="CLU_081537_0_0_11"/>
<dbReference type="STRING" id="106370.Francci3_1297"/>
<keyword evidence="2" id="KW-0489">Methyltransferase</keyword>
<reference evidence="2 3" key="1">
    <citation type="journal article" date="2007" name="Genome Res.">
        <title>Genome characteristics of facultatively symbiotic Frankia sp. strains reflect host range and host plant biogeography.</title>
        <authorList>
            <person name="Normand P."/>
            <person name="Lapierre P."/>
            <person name="Tisa L.S."/>
            <person name="Gogarten J.P."/>
            <person name="Alloisio N."/>
            <person name="Bagnarol E."/>
            <person name="Bassi C.A."/>
            <person name="Berry A.M."/>
            <person name="Bickhart D.M."/>
            <person name="Choisne N."/>
            <person name="Couloux A."/>
            <person name="Cournoyer B."/>
            <person name="Cruveiller S."/>
            <person name="Daubin V."/>
            <person name="Demange N."/>
            <person name="Francino M.P."/>
            <person name="Goltsman E."/>
            <person name="Huang Y."/>
            <person name="Kopp O.R."/>
            <person name="Labarre L."/>
            <person name="Lapidus A."/>
            <person name="Lavire C."/>
            <person name="Marechal J."/>
            <person name="Martinez M."/>
            <person name="Mastronunzio J.E."/>
            <person name="Mullin B.C."/>
            <person name="Niemann J."/>
            <person name="Pujic P."/>
            <person name="Rawnsley T."/>
            <person name="Rouy Z."/>
            <person name="Schenowitz C."/>
            <person name="Sellstedt A."/>
            <person name="Tavares F."/>
            <person name="Tomkins J.P."/>
            <person name="Vallenet D."/>
            <person name="Valverde C."/>
            <person name="Wall L.G."/>
            <person name="Wang Y."/>
            <person name="Medigue C."/>
            <person name="Benson D.R."/>
        </authorList>
    </citation>
    <scope>NUCLEOTIDE SEQUENCE [LARGE SCALE GENOMIC DNA]</scope>
    <source>
        <strain evidence="3">DSM 45818 / CECT 9043 / CcI3</strain>
    </source>
</reference>
<sequence>MGTVIAAATRNRVPNHGLRFDVADRDFTPQARAALFWRLYEGAEIRMIRRHLTTSGTVVELGASLGITSAHIASRLAPGSRLVCVEANPHLIEGLTRRLAAYAGHITLDVENRAITQAVGPVAFALVGNNLGSRLWDDASRRTVTIPAATLRDLLVRKRIAEFDLVSDIEGAEASFLLGDPGALDRCRRAVFEMHDTTFEGRPVTAADLLDAARGLGFQVVDRHGVVVTLSRDG</sequence>
<evidence type="ECO:0000313" key="3">
    <source>
        <dbReference type="Proteomes" id="UP000001937"/>
    </source>
</evidence>
<accession>Q2JDG8</accession>
<evidence type="ECO:0000313" key="2">
    <source>
        <dbReference type="EMBL" id="ABD10674.1"/>
    </source>
</evidence>
<gene>
    <name evidence="2" type="ordered locus">Francci3_1297</name>
</gene>
<dbReference type="SUPFAM" id="SSF53335">
    <property type="entry name" value="S-adenosyl-L-methionine-dependent methyltransferases"/>
    <property type="match status" value="1"/>
</dbReference>
<dbReference type="Proteomes" id="UP000001937">
    <property type="component" value="Chromosome"/>
</dbReference>
<dbReference type="GO" id="GO:0032259">
    <property type="term" value="P:methylation"/>
    <property type="evidence" value="ECO:0007669"/>
    <property type="project" value="UniProtKB-KW"/>
</dbReference>
<dbReference type="PANTHER" id="PTHR36973">
    <property type="entry name" value="SLL1456 PROTEIN-RELATED"/>
    <property type="match status" value="1"/>
</dbReference>
<keyword evidence="3" id="KW-1185">Reference proteome</keyword>
<feature type="domain" description="Methyltransferase FkbM" evidence="1">
    <location>
        <begin position="71"/>
        <end position="219"/>
    </location>
</feature>
<dbReference type="AlphaFoldDB" id="Q2JDG8"/>
<dbReference type="PhylomeDB" id="Q2JDG8"/>
<organism evidence="2 3">
    <name type="scientific">Frankia casuarinae (strain DSM 45818 / CECT 9043 / HFP020203 / CcI3)</name>
    <dbReference type="NCBI Taxonomy" id="106370"/>
    <lineage>
        <taxon>Bacteria</taxon>
        <taxon>Bacillati</taxon>
        <taxon>Actinomycetota</taxon>
        <taxon>Actinomycetes</taxon>
        <taxon>Frankiales</taxon>
        <taxon>Frankiaceae</taxon>
        <taxon>Frankia</taxon>
    </lineage>
</organism>
<proteinExistence type="predicted"/>
<dbReference type="InterPro" id="IPR053188">
    <property type="entry name" value="FkbM_Methyltransferase"/>
</dbReference>
<dbReference type="NCBIfam" id="TIGR01444">
    <property type="entry name" value="fkbM_fam"/>
    <property type="match status" value="1"/>
</dbReference>
<dbReference type="EMBL" id="CP000249">
    <property type="protein sequence ID" value="ABD10674.1"/>
    <property type="molecule type" value="Genomic_DNA"/>
</dbReference>
<dbReference type="eggNOG" id="COG2890">
    <property type="taxonomic scope" value="Bacteria"/>
</dbReference>
<dbReference type="InterPro" id="IPR029063">
    <property type="entry name" value="SAM-dependent_MTases_sf"/>
</dbReference>
<evidence type="ECO:0000259" key="1">
    <source>
        <dbReference type="Pfam" id="PF05050"/>
    </source>
</evidence>
<dbReference type="KEGG" id="fra:Francci3_1297"/>